<evidence type="ECO:0000313" key="6">
    <source>
        <dbReference type="Proteomes" id="UP000005324"/>
    </source>
</evidence>
<proteinExistence type="predicted"/>
<name>D5RHD9_9PROT</name>
<dbReference type="PROSITE" id="PS51118">
    <property type="entry name" value="HTH_HXLR"/>
    <property type="match status" value="1"/>
</dbReference>
<dbReference type="AlphaFoldDB" id="D5RHD9"/>
<evidence type="ECO:0000313" key="5">
    <source>
        <dbReference type="EMBL" id="EFH13279.1"/>
    </source>
</evidence>
<feature type="domain" description="HTH hxlR-type" evidence="4">
    <location>
        <begin position="16"/>
        <end position="113"/>
    </location>
</feature>
<dbReference type="SUPFAM" id="SSF46785">
    <property type="entry name" value="Winged helix' DNA-binding domain"/>
    <property type="match status" value="1"/>
</dbReference>
<dbReference type="SMART" id="SM00418">
    <property type="entry name" value="HTH_ARSR"/>
    <property type="match status" value="1"/>
</dbReference>
<sequence>MRRQAMQHGDLFDPNCPTRLVLDRIADKWTVMLLLLLRQGPQRFGALRRATGITQKVLSQALRRLERDGFVSRRVFATVPVTVEYAITPLGADLARALDGLRDWAEARIGAVLEAQRRYDAATPALAAE</sequence>
<dbReference type="EMBL" id="ADVL01000098">
    <property type="protein sequence ID" value="EFH13279.1"/>
    <property type="molecule type" value="Genomic_DNA"/>
</dbReference>
<dbReference type="HOGENOM" id="CLU_111585_2_3_5"/>
<evidence type="ECO:0000256" key="2">
    <source>
        <dbReference type="ARBA" id="ARBA00023125"/>
    </source>
</evidence>
<dbReference type="Gene3D" id="1.10.10.10">
    <property type="entry name" value="Winged helix-like DNA-binding domain superfamily/Winged helix DNA-binding domain"/>
    <property type="match status" value="1"/>
</dbReference>
<protein>
    <submittedName>
        <fullName evidence="5">Transcriptional regulator, HxlR family</fullName>
    </submittedName>
</protein>
<organism evidence="5 6">
    <name type="scientific">Pseudoroseomonas cervicalis ATCC 49957</name>
    <dbReference type="NCBI Taxonomy" id="525371"/>
    <lineage>
        <taxon>Bacteria</taxon>
        <taxon>Pseudomonadati</taxon>
        <taxon>Pseudomonadota</taxon>
        <taxon>Alphaproteobacteria</taxon>
        <taxon>Acetobacterales</taxon>
        <taxon>Roseomonadaceae</taxon>
        <taxon>Roseomonas</taxon>
    </lineage>
</organism>
<dbReference type="CDD" id="cd00090">
    <property type="entry name" value="HTH_ARSR"/>
    <property type="match status" value="1"/>
</dbReference>
<dbReference type="Proteomes" id="UP000005324">
    <property type="component" value="Unassembled WGS sequence"/>
</dbReference>
<evidence type="ECO:0000256" key="1">
    <source>
        <dbReference type="ARBA" id="ARBA00023015"/>
    </source>
</evidence>
<keyword evidence="1" id="KW-0805">Transcription regulation</keyword>
<evidence type="ECO:0000259" key="4">
    <source>
        <dbReference type="PROSITE" id="PS51118"/>
    </source>
</evidence>
<dbReference type="PANTHER" id="PTHR33204">
    <property type="entry name" value="TRANSCRIPTIONAL REGULATOR, MARR FAMILY"/>
    <property type="match status" value="1"/>
</dbReference>
<dbReference type="OrthoDB" id="9800350at2"/>
<reference evidence="5 6" key="1">
    <citation type="submission" date="2010-04" db="EMBL/GenBank/DDBJ databases">
        <authorList>
            <person name="Qin X."/>
            <person name="Bachman B."/>
            <person name="Battles P."/>
            <person name="Bell A."/>
            <person name="Bess C."/>
            <person name="Bickham C."/>
            <person name="Chaboub L."/>
            <person name="Chen D."/>
            <person name="Coyle M."/>
            <person name="Deiros D.R."/>
            <person name="Dinh H."/>
            <person name="Forbes L."/>
            <person name="Fowler G."/>
            <person name="Francisco L."/>
            <person name="Fu Q."/>
            <person name="Gubbala S."/>
            <person name="Hale W."/>
            <person name="Han Y."/>
            <person name="Hemphill L."/>
            <person name="Highlander S.K."/>
            <person name="Hirani K."/>
            <person name="Hogues M."/>
            <person name="Jackson L."/>
            <person name="Jakkamsetti A."/>
            <person name="Javaid M."/>
            <person name="Jiang H."/>
            <person name="Korchina V."/>
            <person name="Kovar C."/>
            <person name="Lara F."/>
            <person name="Lee S."/>
            <person name="Mata R."/>
            <person name="Mathew T."/>
            <person name="Moen C."/>
            <person name="Morales K."/>
            <person name="Munidasa M."/>
            <person name="Nazareth L."/>
            <person name="Ngo R."/>
            <person name="Nguyen L."/>
            <person name="Okwuonu G."/>
            <person name="Ongeri F."/>
            <person name="Patil S."/>
            <person name="Petrosino J."/>
            <person name="Pham C."/>
            <person name="Pham P."/>
            <person name="Pu L.-L."/>
            <person name="Puazo M."/>
            <person name="Raj R."/>
            <person name="Reid J."/>
            <person name="Rouhana J."/>
            <person name="Saada N."/>
            <person name="Shang Y."/>
            <person name="Simmons D."/>
            <person name="Thornton R."/>
            <person name="Warren J."/>
            <person name="Weissenberger G."/>
            <person name="Zhang J."/>
            <person name="Zhang L."/>
            <person name="Zhou C."/>
            <person name="Zhu D."/>
            <person name="Muzny D."/>
            <person name="Worley K."/>
            <person name="Gibbs R."/>
        </authorList>
    </citation>
    <scope>NUCLEOTIDE SEQUENCE [LARGE SCALE GENOMIC DNA]</scope>
    <source>
        <strain evidence="5 6">ATCC 49957</strain>
    </source>
</reference>
<keyword evidence="6" id="KW-1185">Reference proteome</keyword>
<keyword evidence="2" id="KW-0238">DNA-binding</keyword>
<dbReference type="GO" id="GO:0003700">
    <property type="term" value="F:DNA-binding transcription factor activity"/>
    <property type="evidence" value="ECO:0007669"/>
    <property type="project" value="InterPro"/>
</dbReference>
<dbReference type="GO" id="GO:0003677">
    <property type="term" value="F:DNA binding"/>
    <property type="evidence" value="ECO:0007669"/>
    <property type="project" value="UniProtKB-KW"/>
</dbReference>
<dbReference type="InterPro" id="IPR001845">
    <property type="entry name" value="HTH_ArsR_DNA-bd_dom"/>
</dbReference>
<gene>
    <name evidence="5" type="ORF">HMPREF0731_0498</name>
</gene>
<comment type="caution">
    <text evidence="5">The sequence shown here is derived from an EMBL/GenBank/DDBJ whole genome shotgun (WGS) entry which is preliminary data.</text>
</comment>
<dbReference type="InterPro" id="IPR036388">
    <property type="entry name" value="WH-like_DNA-bd_sf"/>
</dbReference>
<accession>D5RHD9</accession>
<keyword evidence="3" id="KW-0804">Transcription</keyword>
<dbReference type="InterPro" id="IPR011991">
    <property type="entry name" value="ArsR-like_HTH"/>
</dbReference>
<dbReference type="InterPro" id="IPR002577">
    <property type="entry name" value="HTH_HxlR"/>
</dbReference>
<evidence type="ECO:0000256" key="3">
    <source>
        <dbReference type="ARBA" id="ARBA00023163"/>
    </source>
</evidence>
<dbReference type="Pfam" id="PF01638">
    <property type="entry name" value="HxlR"/>
    <property type="match status" value="1"/>
</dbReference>
<dbReference type="InterPro" id="IPR036390">
    <property type="entry name" value="WH_DNA-bd_sf"/>
</dbReference>
<dbReference type="PANTHER" id="PTHR33204:SF37">
    <property type="entry name" value="HTH-TYPE TRANSCRIPTIONAL REGULATOR YODB"/>
    <property type="match status" value="1"/>
</dbReference>